<organism evidence="1 2">
    <name type="scientific">Cylicocyclus nassatus</name>
    <name type="common">Nematode worm</name>
    <dbReference type="NCBI Taxonomy" id="53992"/>
    <lineage>
        <taxon>Eukaryota</taxon>
        <taxon>Metazoa</taxon>
        <taxon>Ecdysozoa</taxon>
        <taxon>Nematoda</taxon>
        <taxon>Chromadorea</taxon>
        <taxon>Rhabditida</taxon>
        <taxon>Rhabditina</taxon>
        <taxon>Rhabditomorpha</taxon>
        <taxon>Strongyloidea</taxon>
        <taxon>Strongylidae</taxon>
        <taxon>Cylicocyclus</taxon>
    </lineage>
</organism>
<evidence type="ECO:0000313" key="1">
    <source>
        <dbReference type="EMBL" id="CAJ0606013.1"/>
    </source>
</evidence>
<reference evidence="1" key="1">
    <citation type="submission" date="2023-07" db="EMBL/GenBank/DDBJ databases">
        <authorList>
            <consortium name="CYATHOMIX"/>
        </authorList>
    </citation>
    <scope>NUCLEOTIDE SEQUENCE</scope>
    <source>
        <strain evidence="1">N/A</strain>
    </source>
</reference>
<dbReference type="EMBL" id="CATQJL010000316">
    <property type="protein sequence ID" value="CAJ0606013.1"/>
    <property type="molecule type" value="Genomic_DNA"/>
</dbReference>
<keyword evidence="2" id="KW-1185">Reference proteome</keyword>
<dbReference type="AlphaFoldDB" id="A0AA36H8N3"/>
<evidence type="ECO:0000313" key="2">
    <source>
        <dbReference type="Proteomes" id="UP001176961"/>
    </source>
</evidence>
<protein>
    <submittedName>
        <fullName evidence="1">Uncharacterized protein</fullName>
    </submittedName>
</protein>
<name>A0AA36H8N3_CYLNA</name>
<proteinExistence type="predicted"/>
<sequence>MKSVAVITSPRMLRSALYPRKKFQLAWKRKCHKEFIQSDVVARATTTYGSLNRPLGRDPDLPWGIANRITAEIARAMAIKTIRCLDTAERPLLVVTTTPSVTKCTRMWKIDAEPPLGEVNLLKECKDWHPRKKDTPYVQVSAMYRQVLQRICSPPERIREYSFRINTLKRTDLKLKSFPRAITDTLIDMVEDMAGYGREELEQFRQINLQESTYYQNLGSTEAERRQTLDDLKEEKKNWRPQLFKLPQLALGTNPPTRCDCSNENIEDIKADLTVVTPTPPHTIVVASQLSQQKRTDDFRRKNNEPVIQSKSAALQRFGVPFFEKLC</sequence>
<dbReference type="Proteomes" id="UP001176961">
    <property type="component" value="Unassembled WGS sequence"/>
</dbReference>
<comment type="caution">
    <text evidence="1">The sequence shown here is derived from an EMBL/GenBank/DDBJ whole genome shotgun (WGS) entry which is preliminary data.</text>
</comment>
<gene>
    <name evidence="1" type="ORF">CYNAS_LOCUS17996</name>
</gene>
<accession>A0AA36H8N3</accession>